<organism evidence="1">
    <name type="scientific">marine sediment metagenome</name>
    <dbReference type="NCBI Taxonomy" id="412755"/>
    <lineage>
        <taxon>unclassified sequences</taxon>
        <taxon>metagenomes</taxon>
        <taxon>ecological metagenomes</taxon>
    </lineage>
</organism>
<name>A0A0F9ADI7_9ZZZZ</name>
<protein>
    <submittedName>
        <fullName evidence="1">Uncharacterized protein</fullName>
    </submittedName>
</protein>
<dbReference type="AlphaFoldDB" id="A0A0F9ADI7"/>
<reference evidence="1" key="1">
    <citation type="journal article" date="2015" name="Nature">
        <title>Complex archaea that bridge the gap between prokaryotes and eukaryotes.</title>
        <authorList>
            <person name="Spang A."/>
            <person name="Saw J.H."/>
            <person name="Jorgensen S.L."/>
            <person name="Zaremba-Niedzwiedzka K."/>
            <person name="Martijn J."/>
            <person name="Lind A.E."/>
            <person name="van Eijk R."/>
            <person name="Schleper C."/>
            <person name="Guy L."/>
            <person name="Ettema T.J."/>
        </authorList>
    </citation>
    <scope>NUCLEOTIDE SEQUENCE</scope>
</reference>
<sequence>MGYRRRDGSWHDSCLEKLKMGEPFFVLRAQDKLAPNLIRTWAREAEEHGCLSTKTDEALNAADEMEKWKDRKFPD</sequence>
<evidence type="ECO:0000313" key="1">
    <source>
        <dbReference type="EMBL" id="KKL07644.1"/>
    </source>
</evidence>
<dbReference type="EMBL" id="LAZR01043203">
    <property type="protein sequence ID" value="KKL07644.1"/>
    <property type="molecule type" value="Genomic_DNA"/>
</dbReference>
<accession>A0A0F9ADI7</accession>
<proteinExistence type="predicted"/>
<comment type="caution">
    <text evidence="1">The sequence shown here is derived from an EMBL/GenBank/DDBJ whole genome shotgun (WGS) entry which is preliminary data.</text>
</comment>
<gene>
    <name evidence="1" type="ORF">LCGC14_2583950</name>
</gene>